<gene>
    <name evidence="11" type="ORF">DT23_07260</name>
</gene>
<feature type="transmembrane region" description="Helical" evidence="9">
    <location>
        <begin position="282"/>
        <end position="308"/>
    </location>
</feature>
<evidence type="ECO:0000313" key="12">
    <source>
        <dbReference type="Proteomes" id="UP000027471"/>
    </source>
</evidence>
<dbReference type="Gene3D" id="2.60.40.1250">
    <property type="entry name" value="Thiol:disulfide interchange protein DsbD, N-terminal domain"/>
    <property type="match status" value="1"/>
</dbReference>
<dbReference type="STRING" id="1353528.DT23_07260"/>
<feature type="transmembrane region" description="Helical" evidence="9">
    <location>
        <begin position="427"/>
        <end position="445"/>
    </location>
</feature>
<comment type="caution">
    <text evidence="11">The sequence shown here is derived from an EMBL/GenBank/DDBJ whole genome shotgun (WGS) entry which is preliminary data.</text>
</comment>
<name>A0A074JUZ3_9RHOB</name>
<evidence type="ECO:0000256" key="9">
    <source>
        <dbReference type="SAM" id="Phobius"/>
    </source>
</evidence>
<organism evidence="11 12">
    <name type="scientific">Thioclava indica</name>
    <dbReference type="NCBI Taxonomy" id="1353528"/>
    <lineage>
        <taxon>Bacteria</taxon>
        <taxon>Pseudomonadati</taxon>
        <taxon>Pseudomonadota</taxon>
        <taxon>Alphaproteobacteria</taxon>
        <taxon>Rhodobacterales</taxon>
        <taxon>Paracoccaceae</taxon>
        <taxon>Thioclava</taxon>
    </lineage>
</organism>
<evidence type="ECO:0000313" key="11">
    <source>
        <dbReference type="EMBL" id="KEO53137.1"/>
    </source>
</evidence>
<dbReference type="InterPro" id="IPR028250">
    <property type="entry name" value="DsbDN"/>
</dbReference>
<dbReference type="SUPFAM" id="SSF52833">
    <property type="entry name" value="Thioredoxin-like"/>
    <property type="match status" value="1"/>
</dbReference>
<dbReference type="Pfam" id="PF13098">
    <property type="entry name" value="Thioredoxin_2"/>
    <property type="match status" value="1"/>
</dbReference>
<evidence type="ECO:0000256" key="1">
    <source>
        <dbReference type="ARBA" id="ARBA00003565"/>
    </source>
</evidence>
<comment type="function">
    <text evidence="1">May be required for disulfide bond formation in some proteins.</text>
</comment>
<feature type="transmembrane region" description="Helical" evidence="9">
    <location>
        <begin position="365"/>
        <end position="391"/>
    </location>
</feature>
<feature type="transmembrane region" description="Helical" evidence="9">
    <location>
        <begin position="403"/>
        <end position="421"/>
    </location>
</feature>
<sequence>MNTYTQPPVFLRVLIALGIAICLALPGLAQAQGFELLKPKGGGPLSPEQAFQVQTHWAENGTLDVSIDIAPGYYLYRDHLTVSAKDGVAPVLHSEAGAMKDDPNFGTVEIWHDHTQATVSGITGPFTLHWQGCEEKGLCYPPQSREITPPAGVCATPDNAVPNKSSAVSPSSQPSGAATPTSAQSAPQSLNLSSDGGLVSGIAARGGAVLVVLSFFGFGLLLAFTPCVLPMVPIVAAMLGAQGKGLTPARGLALTGTYVLAMASAFGVLGIVAAWSGQNLQFLLQAPAVIAALAALFALLALASFGLFDLRLPQGLTNKVSSLKGPRGTLGGAALLGFTSTLIVGPCVTAPLAGAFLYIAQTGDAVLGAAALFALGLGQGVPLLAVGVFGSAVLPRMGGWMTAINRAFGFVFLGMAIWLLGRVLPGAALLALWALWLIGVGVWLGGRDRFDAETSAIRRFGGALGIAALLAGALEAIGAASGASDPLRPLDRFTARAGAPAQGSTILTEADFTHVETPEVLTAALASAKNRPVMLMVSADWCTECATIKRKVLPDPQVQAALKQVTPIAVDVTKTGASQQALLKSLGVIGPPTLIFLGANHHEAQGSRLVGDVTAPALTASLKEIAQ</sequence>
<dbReference type="PANTHER" id="PTHR32234">
    <property type="entry name" value="THIOL:DISULFIDE INTERCHANGE PROTEIN DSBD"/>
    <property type="match status" value="1"/>
</dbReference>
<feature type="transmembrane region" description="Helical" evidence="9">
    <location>
        <begin position="329"/>
        <end position="359"/>
    </location>
</feature>
<proteinExistence type="predicted"/>
<keyword evidence="12" id="KW-1185">Reference proteome</keyword>
<dbReference type="PANTHER" id="PTHR32234:SF0">
    <property type="entry name" value="THIOL:DISULFIDE INTERCHANGE PROTEIN DSBD"/>
    <property type="match status" value="1"/>
</dbReference>
<dbReference type="InterPro" id="IPR036249">
    <property type="entry name" value="Thioredoxin-like_sf"/>
</dbReference>
<dbReference type="Gene3D" id="3.40.30.10">
    <property type="entry name" value="Glutaredoxin"/>
    <property type="match status" value="1"/>
</dbReference>
<feature type="compositionally biased region" description="Polar residues" evidence="8">
    <location>
        <begin position="179"/>
        <end position="189"/>
    </location>
</feature>
<evidence type="ECO:0000256" key="7">
    <source>
        <dbReference type="ARBA" id="ARBA00023136"/>
    </source>
</evidence>
<comment type="subcellular location">
    <subcellularLocation>
        <location evidence="2">Cell membrane</location>
        <topology evidence="2">Multi-pass membrane protein</topology>
    </subcellularLocation>
</comment>
<evidence type="ECO:0000256" key="6">
    <source>
        <dbReference type="ARBA" id="ARBA00022989"/>
    </source>
</evidence>
<reference evidence="11 12" key="1">
    <citation type="journal article" date="2015" name="Antonie Van Leeuwenhoek">
        <title>Thioclava indica sp. nov., isolated from surface seawater of the Indian Ocean.</title>
        <authorList>
            <person name="Liu Y."/>
            <person name="Lai Q."/>
            <person name="Du J."/>
            <person name="Xu H."/>
            <person name="Jiang L."/>
            <person name="Shao Z."/>
        </authorList>
    </citation>
    <scope>NUCLEOTIDE SEQUENCE [LARGE SCALE GENOMIC DNA]</scope>
    <source>
        <strain evidence="11 12">DT23-4</strain>
    </source>
</reference>
<keyword evidence="3" id="KW-1003">Cell membrane</keyword>
<feature type="domain" description="Thioredoxin" evidence="10">
    <location>
        <begin position="495"/>
        <end position="627"/>
    </location>
</feature>
<feature type="region of interest" description="Disordered" evidence="8">
    <location>
        <begin position="150"/>
        <end position="189"/>
    </location>
</feature>
<feature type="transmembrane region" description="Helical" evidence="9">
    <location>
        <begin position="251"/>
        <end position="276"/>
    </location>
</feature>
<dbReference type="eggNOG" id="COG4232">
    <property type="taxonomic scope" value="Bacteria"/>
</dbReference>
<protein>
    <recommendedName>
        <fullName evidence="10">Thioredoxin domain-containing protein</fullName>
    </recommendedName>
</protein>
<keyword evidence="6 9" id="KW-1133">Transmembrane helix</keyword>
<dbReference type="EMBL" id="AUNB01000073">
    <property type="protein sequence ID" value="KEO53137.1"/>
    <property type="molecule type" value="Genomic_DNA"/>
</dbReference>
<evidence type="ECO:0000259" key="10">
    <source>
        <dbReference type="PROSITE" id="PS51352"/>
    </source>
</evidence>
<evidence type="ECO:0000256" key="4">
    <source>
        <dbReference type="ARBA" id="ARBA00022692"/>
    </source>
</evidence>
<keyword evidence="5" id="KW-0201">Cytochrome c-type biogenesis</keyword>
<dbReference type="GO" id="GO:0045454">
    <property type="term" value="P:cell redox homeostasis"/>
    <property type="evidence" value="ECO:0007669"/>
    <property type="project" value="TreeGrafter"/>
</dbReference>
<keyword evidence="4 9" id="KW-0812">Transmembrane</keyword>
<dbReference type="AlphaFoldDB" id="A0A074JUZ3"/>
<dbReference type="InterPro" id="IPR012336">
    <property type="entry name" value="Thioredoxin-like_fold"/>
</dbReference>
<dbReference type="InterPro" id="IPR036929">
    <property type="entry name" value="DsbDN_sf"/>
</dbReference>
<feature type="transmembrane region" description="Helical" evidence="9">
    <location>
        <begin position="208"/>
        <end position="239"/>
    </location>
</feature>
<dbReference type="GO" id="GO:0005886">
    <property type="term" value="C:plasma membrane"/>
    <property type="evidence" value="ECO:0007669"/>
    <property type="project" value="UniProtKB-SubCell"/>
</dbReference>
<evidence type="ECO:0000256" key="2">
    <source>
        <dbReference type="ARBA" id="ARBA00004651"/>
    </source>
</evidence>
<dbReference type="Pfam" id="PF11412">
    <property type="entry name" value="DsbD_N"/>
    <property type="match status" value="1"/>
</dbReference>
<dbReference type="SUPFAM" id="SSF74863">
    <property type="entry name" value="Thiol:disulfide interchange protein DsbD, N-terminal domain (DsbD-alpha)"/>
    <property type="match status" value="1"/>
</dbReference>
<keyword evidence="7 9" id="KW-0472">Membrane</keyword>
<dbReference type="Proteomes" id="UP000027471">
    <property type="component" value="Unassembled WGS sequence"/>
</dbReference>
<dbReference type="NCBIfam" id="NF001419">
    <property type="entry name" value="PRK00293.1"/>
    <property type="match status" value="1"/>
</dbReference>
<dbReference type="PROSITE" id="PS51352">
    <property type="entry name" value="THIOREDOXIN_2"/>
    <property type="match status" value="1"/>
</dbReference>
<dbReference type="GO" id="GO:0017004">
    <property type="term" value="P:cytochrome complex assembly"/>
    <property type="evidence" value="ECO:0007669"/>
    <property type="project" value="UniProtKB-KW"/>
</dbReference>
<accession>A0A074JUZ3</accession>
<dbReference type="GO" id="GO:0015035">
    <property type="term" value="F:protein-disulfide reductase activity"/>
    <property type="evidence" value="ECO:0007669"/>
    <property type="project" value="TreeGrafter"/>
</dbReference>
<feature type="compositionally biased region" description="Low complexity" evidence="8">
    <location>
        <begin position="162"/>
        <end position="178"/>
    </location>
</feature>
<dbReference type="OrthoDB" id="9811036at2"/>
<evidence type="ECO:0000256" key="5">
    <source>
        <dbReference type="ARBA" id="ARBA00022748"/>
    </source>
</evidence>
<dbReference type="InterPro" id="IPR013766">
    <property type="entry name" value="Thioredoxin_domain"/>
</dbReference>
<dbReference type="Pfam" id="PF02683">
    <property type="entry name" value="DsbD_TM"/>
    <property type="match status" value="1"/>
</dbReference>
<dbReference type="RefSeq" id="WP_038132907.1">
    <property type="nucleotide sequence ID" value="NZ_AUNB01000073.1"/>
</dbReference>
<evidence type="ECO:0000256" key="3">
    <source>
        <dbReference type="ARBA" id="ARBA00022475"/>
    </source>
</evidence>
<dbReference type="InterPro" id="IPR003834">
    <property type="entry name" value="Cyt_c_assmbl_TM_dom"/>
</dbReference>
<evidence type="ECO:0000256" key="8">
    <source>
        <dbReference type="SAM" id="MobiDB-lite"/>
    </source>
</evidence>
<feature type="transmembrane region" description="Helical" evidence="9">
    <location>
        <begin position="457"/>
        <end position="480"/>
    </location>
</feature>